<dbReference type="Proteomes" id="UP000190166">
    <property type="component" value="Unassembled WGS sequence"/>
</dbReference>
<sequence length="253" mass="28754">MKIRVLLTVILCAVVVLSAQAQHTTFLQQGRIEFEKRVNLFARMDEMSKGEDNSWTDMLKKGMSQYQVTYFDYSFSHQTSLYKPGRDNPDNKKPIWESAPAEVNVVYSRLDSMQSISQKQVFEQMFLVKDSMRQIRWKITDETRKIAGFDCRRANAVIMDSIYVVAFYTDAIVTPGGPESFSGLPGMILGVALPHEHVTWFATKVLIDDIKEEALKPPVKGKPVDNKGIRESVSKILGKWGNYGSAYIRAIML</sequence>
<evidence type="ECO:0000313" key="3">
    <source>
        <dbReference type="Proteomes" id="UP000190166"/>
    </source>
</evidence>
<name>A0A1T5PCG0_9BACT</name>
<feature type="signal peptide" evidence="1">
    <location>
        <begin position="1"/>
        <end position="21"/>
    </location>
</feature>
<dbReference type="InterPro" id="IPR005901">
    <property type="entry name" value="GLPGLI"/>
</dbReference>
<dbReference type="NCBIfam" id="TIGR01200">
    <property type="entry name" value="GLPGLI"/>
    <property type="match status" value="1"/>
</dbReference>
<accession>A0A1T5PCG0</accession>
<keyword evidence="1" id="KW-0732">Signal</keyword>
<dbReference type="AlphaFoldDB" id="A0A1T5PCG0"/>
<organism evidence="2 3">
    <name type="scientific">Chitinophaga ginsengisegetis</name>
    <dbReference type="NCBI Taxonomy" id="393003"/>
    <lineage>
        <taxon>Bacteria</taxon>
        <taxon>Pseudomonadati</taxon>
        <taxon>Bacteroidota</taxon>
        <taxon>Chitinophagia</taxon>
        <taxon>Chitinophagales</taxon>
        <taxon>Chitinophagaceae</taxon>
        <taxon>Chitinophaga</taxon>
    </lineage>
</organism>
<protein>
    <submittedName>
        <fullName evidence="2">GLPGLI family protein</fullName>
    </submittedName>
</protein>
<dbReference type="STRING" id="393003.SAMN05660461_6210"/>
<evidence type="ECO:0000313" key="2">
    <source>
        <dbReference type="EMBL" id="SKD10303.1"/>
    </source>
</evidence>
<feature type="chain" id="PRO_5012346298" evidence="1">
    <location>
        <begin position="22"/>
        <end position="253"/>
    </location>
</feature>
<evidence type="ECO:0000256" key="1">
    <source>
        <dbReference type="SAM" id="SignalP"/>
    </source>
</evidence>
<keyword evidence="3" id="KW-1185">Reference proteome</keyword>
<dbReference type="EMBL" id="FUZZ01000006">
    <property type="protein sequence ID" value="SKD10303.1"/>
    <property type="molecule type" value="Genomic_DNA"/>
</dbReference>
<gene>
    <name evidence="2" type="ORF">SAMN05660461_6210</name>
</gene>
<proteinExistence type="predicted"/>
<dbReference type="Pfam" id="PF09697">
    <property type="entry name" value="Porph_ging"/>
    <property type="match status" value="1"/>
</dbReference>
<reference evidence="2 3" key="1">
    <citation type="submission" date="2017-02" db="EMBL/GenBank/DDBJ databases">
        <authorList>
            <person name="Peterson S.W."/>
        </authorList>
    </citation>
    <scope>NUCLEOTIDE SEQUENCE [LARGE SCALE GENOMIC DNA]</scope>
    <source>
        <strain evidence="2 3">DSM 18108</strain>
    </source>
</reference>